<feature type="region of interest" description="Disordered" evidence="1">
    <location>
        <begin position="289"/>
        <end position="361"/>
    </location>
</feature>
<sequence>MLNSSEVLPTDGATRKASEEAYEAELAALETSRSQKSISAGQKIRKKLRRNWSLTKSDIKEGINRIRKKSTSAGPIPPFSTFSSTSELDQNQESPANGRDARGVNRVSAPVGVPKKTNWSLKSHFKKKSMSATSLKNGTSDRKETSMFYLTLSIKSDDKEESNLATTNATARASCPSLPENVEPPRRRRSDADSESARSNSSGANDTGIYRIQSPSGDSNSSSSCYGSSGGSNASVGMPRPHSKSRPTNRLSSQSIARPKIAPPDPPTDFRVPELLSLISPRKFITDLCSPESRRNYKTPWTGASPRRSVENSWSAESSGGGSTRELISVRKSPSPSASENVDQQKAPLSETKRRFSSTESEHSPATCFIKRFFPYGIHRASPRRSVENSWSAESSGGGSTRELISVRKSPSPSASENVDQQKAPLSETKRRFSSTESEPQSQHDRRLSFVGSHPCHRYSADDATTQPPLSSVSSVSSASLVAAANRKMQNKEGSRHGPTQRPPPPPFGVRFVDPPPQPPPSPVKYDRPPPFANRNEVSSEPPPLPPVPPTLRGRPVVKKPPTAPAPVPQKTRGFKQQDVVEDSHYMSPTGIFAGFEEDSYVSAQLADEPLYQFYTATVHEAQEGWKTTGQDQ</sequence>
<dbReference type="OrthoDB" id="10689143at2759"/>
<reference evidence="2" key="1">
    <citation type="submission" date="2020-11" db="EMBL/GenBank/DDBJ databases">
        <authorList>
            <person name="Tran Van P."/>
        </authorList>
    </citation>
    <scope>NUCLEOTIDE SEQUENCE</scope>
</reference>
<evidence type="ECO:0000313" key="2">
    <source>
        <dbReference type="EMBL" id="CAD7274780.1"/>
    </source>
</evidence>
<evidence type="ECO:0000313" key="3">
    <source>
        <dbReference type="Proteomes" id="UP000678499"/>
    </source>
</evidence>
<dbReference type="Proteomes" id="UP000678499">
    <property type="component" value="Unassembled WGS sequence"/>
</dbReference>
<proteinExistence type="predicted"/>
<feature type="compositionally biased region" description="Polar residues" evidence="1">
    <location>
        <begin position="31"/>
        <end position="40"/>
    </location>
</feature>
<feature type="region of interest" description="Disordered" evidence="1">
    <location>
        <begin position="384"/>
        <end position="576"/>
    </location>
</feature>
<feature type="compositionally biased region" description="Low complexity" evidence="1">
    <location>
        <begin position="470"/>
        <end position="485"/>
    </location>
</feature>
<accession>A0A7R9GBE9</accession>
<dbReference type="AlphaFoldDB" id="A0A7R9GBE9"/>
<dbReference type="EMBL" id="OA882337">
    <property type="protein sequence ID" value="CAD7274780.1"/>
    <property type="molecule type" value="Genomic_DNA"/>
</dbReference>
<organism evidence="2">
    <name type="scientific">Notodromas monacha</name>
    <dbReference type="NCBI Taxonomy" id="399045"/>
    <lineage>
        <taxon>Eukaryota</taxon>
        <taxon>Metazoa</taxon>
        <taxon>Ecdysozoa</taxon>
        <taxon>Arthropoda</taxon>
        <taxon>Crustacea</taxon>
        <taxon>Oligostraca</taxon>
        <taxon>Ostracoda</taxon>
        <taxon>Podocopa</taxon>
        <taxon>Podocopida</taxon>
        <taxon>Cypridocopina</taxon>
        <taxon>Cypridoidea</taxon>
        <taxon>Cyprididae</taxon>
        <taxon>Notodromas</taxon>
    </lineage>
</organism>
<feature type="compositionally biased region" description="Pro residues" evidence="1">
    <location>
        <begin position="541"/>
        <end position="550"/>
    </location>
</feature>
<dbReference type="EMBL" id="CAJPEX010000300">
    <property type="protein sequence ID" value="CAG0914932.1"/>
    <property type="molecule type" value="Genomic_DNA"/>
</dbReference>
<feature type="compositionally biased region" description="Polar residues" evidence="1">
    <location>
        <begin position="409"/>
        <end position="421"/>
    </location>
</feature>
<feature type="region of interest" description="Disordered" evidence="1">
    <location>
        <begin position="28"/>
        <end position="274"/>
    </location>
</feature>
<keyword evidence="3" id="KW-1185">Reference proteome</keyword>
<feature type="compositionally biased region" description="Polar residues" evidence="1">
    <location>
        <begin position="332"/>
        <end position="344"/>
    </location>
</feature>
<name>A0A7R9GBE9_9CRUS</name>
<feature type="compositionally biased region" description="Low complexity" evidence="1">
    <location>
        <begin position="214"/>
        <end position="235"/>
    </location>
</feature>
<gene>
    <name evidence="2" type="ORF">NMOB1V02_LOCUS2601</name>
</gene>
<protein>
    <submittedName>
        <fullName evidence="2">Uncharacterized protein</fullName>
    </submittedName>
</protein>
<feature type="region of interest" description="Disordered" evidence="1">
    <location>
        <begin position="1"/>
        <end position="20"/>
    </location>
</feature>
<feature type="compositionally biased region" description="Pro residues" evidence="1">
    <location>
        <begin position="501"/>
        <end position="523"/>
    </location>
</feature>
<evidence type="ECO:0000256" key="1">
    <source>
        <dbReference type="SAM" id="MobiDB-lite"/>
    </source>
</evidence>